<keyword evidence="2" id="KW-1185">Reference proteome</keyword>
<dbReference type="Proteomes" id="UP001437256">
    <property type="component" value="Unassembled WGS sequence"/>
</dbReference>
<evidence type="ECO:0000313" key="2">
    <source>
        <dbReference type="Proteomes" id="UP001437256"/>
    </source>
</evidence>
<evidence type="ECO:0000313" key="1">
    <source>
        <dbReference type="EMBL" id="KAL0065087.1"/>
    </source>
</evidence>
<accession>A0ABR2ZTS4</accession>
<name>A0ABR2ZTS4_9AGAR</name>
<dbReference type="EMBL" id="JBBXMP010000052">
    <property type="protein sequence ID" value="KAL0065087.1"/>
    <property type="molecule type" value="Genomic_DNA"/>
</dbReference>
<dbReference type="SUPFAM" id="SSF54909">
    <property type="entry name" value="Dimeric alpha+beta barrel"/>
    <property type="match status" value="1"/>
</dbReference>
<dbReference type="PANTHER" id="PTHR42052">
    <property type="entry name" value="ABM DOMAIN-CONTAINING PROTEIN"/>
    <property type="match status" value="1"/>
</dbReference>
<reference evidence="1 2" key="1">
    <citation type="submission" date="2024-05" db="EMBL/GenBank/DDBJ databases">
        <title>A draft genome resource for the thread blight pathogen Marasmius tenuissimus strain MS-2.</title>
        <authorList>
            <person name="Yulfo-Soto G.E."/>
            <person name="Baruah I.K."/>
            <person name="Amoako-Attah I."/>
            <person name="Bukari Y."/>
            <person name="Meinhardt L.W."/>
            <person name="Bailey B.A."/>
            <person name="Cohen S.P."/>
        </authorList>
    </citation>
    <scope>NUCLEOTIDE SEQUENCE [LARGE SCALE GENOMIC DNA]</scope>
    <source>
        <strain evidence="1 2">MS-2</strain>
    </source>
</reference>
<organism evidence="1 2">
    <name type="scientific">Marasmius tenuissimus</name>
    <dbReference type="NCBI Taxonomy" id="585030"/>
    <lineage>
        <taxon>Eukaryota</taxon>
        <taxon>Fungi</taxon>
        <taxon>Dikarya</taxon>
        <taxon>Basidiomycota</taxon>
        <taxon>Agaricomycotina</taxon>
        <taxon>Agaricomycetes</taxon>
        <taxon>Agaricomycetidae</taxon>
        <taxon>Agaricales</taxon>
        <taxon>Marasmiineae</taxon>
        <taxon>Marasmiaceae</taxon>
        <taxon>Marasmius</taxon>
    </lineage>
</organism>
<sequence length="176" mass="19796">MTVTEFATLALNTPITSDPLPSLFTRLQSSQSSWSNYPVLLYSNIHSPSETIYLASGWESVEAHQKWIDSEENQELLKLLGPYMEITGFSHLTLQFEEFQRGRECARNGNGGEEGLLVVSTDGQDAGLGEPLWTGQGNDLEDDKRPLFRFAFYKQEKEGGFEGNEHTFAMKPLKDL</sequence>
<dbReference type="InterPro" id="IPR011008">
    <property type="entry name" value="Dimeric_a/b-barrel"/>
</dbReference>
<proteinExistence type="predicted"/>
<gene>
    <name evidence="1" type="ORF">AAF712_007923</name>
</gene>
<protein>
    <recommendedName>
        <fullName evidence="3">ABM domain-containing protein</fullName>
    </recommendedName>
</protein>
<dbReference type="Gene3D" id="3.30.70.100">
    <property type="match status" value="1"/>
</dbReference>
<comment type="caution">
    <text evidence="1">The sequence shown here is derived from an EMBL/GenBank/DDBJ whole genome shotgun (WGS) entry which is preliminary data.</text>
</comment>
<dbReference type="PANTHER" id="PTHR42052:SF1">
    <property type="entry name" value="ABM DOMAIN-CONTAINING PROTEIN"/>
    <property type="match status" value="1"/>
</dbReference>
<evidence type="ECO:0008006" key="3">
    <source>
        <dbReference type="Google" id="ProtNLM"/>
    </source>
</evidence>